<organism evidence="2 3">
    <name type="scientific">Anaeromyxobacter diazotrophicus</name>
    <dbReference type="NCBI Taxonomy" id="2590199"/>
    <lineage>
        <taxon>Bacteria</taxon>
        <taxon>Pseudomonadati</taxon>
        <taxon>Myxococcota</taxon>
        <taxon>Myxococcia</taxon>
        <taxon>Myxococcales</taxon>
        <taxon>Cystobacterineae</taxon>
        <taxon>Anaeromyxobacteraceae</taxon>
        <taxon>Anaeromyxobacter</taxon>
    </lineage>
</organism>
<gene>
    <name evidence="2" type="ORF">AMYX_19600</name>
</gene>
<dbReference type="Gene3D" id="3.30.110.40">
    <property type="entry name" value="TusA-like domain"/>
    <property type="match status" value="1"/>
</dbReference>
<proteinExistence type="predicted"/>
<evidence type="ECO:0000313" key="3">
    <source>
        <dbReference type="Proteomes" id="UP000503640"/>
    </source>
</evidence>
<comment type="caution">
    <text evidence="2">The sequence shown here is derived from an EMBL/GenBank/DDBJ whole genome shotgun (WGS) entry which is preliminary data.</text>
</comment>
<dbReference type="InterPro" id="IPR001455">
    <property type="entry name" value="TusA-like"/>
</dbReference>
<protein>
    <recommendedName>
        <fullName evidence="1">UPF0033 domain-containing protein</fullName>
    </recommendedName>
</protein>
<dbReference type="SUPFAM" id="SSF64307">
    <property type="entry name" value="SirA-like"/>
    <property type="match status" value="1"/>
</dbReference>
<keyword evidence="3" id="KW-1185">Reference proteome</keyword>
<dbReference type="CDD" id="cd00291">
    <property type="entry name" value="SirA_YedF_YeeD"/>
    <property type="match status" value="1"/>
</dbReference>
<sequence>MSAPAAARVDVRDVACPLTWVRTHLALSRVAVGEAVEVLLLAGEPLESVPRTAEEEGHRVVAREPCPEAGEGAWRLLLVKGEPPPRDAWTP</sequence>
<reference evidence="3" key="1">
    <citation type="journal article" date="2020" name="Appl. Environ. Microbiol.">
        <title>Diazotrophic Anaeromyxobacter Isolates from Soils.</title>
        <authorList>
            <person name="Masuda Y."/>
            <person name="Yamanaka H."/>
            <person name="Xu Z.X."/>
            <person name="Shiratori Y."/>
            <person name="Aono T."/>
            <person name="Amachi S."/>
            <person name="Senoo K."/>
            <person name="Itoh H."/>
        </authorList>
    </citation>
    <scope>NUCLEOTIDE SEQUENCE [LARGE SCALE GENOMIC DNA]</scope>
    <source>
        <strain evidence="3">R267</strain>
    </source>
</reference>
<feature type="domain" description="UPF0033" evidence="1">
    <location>
        <begin position="8"/>
        <end position="78"/>
    </location>
</feature>
<name>A0A7I9VM67_9BACT</name>
<dbReference type="Pfam" id="PF01206">
    <property type="entry name" value="TusA"/>
    <property type="match status" value="1"/>
</dbReference>
<dbReference type="EMBL" id="BJTG01000004">
    <property type="protein sequence ID" value="GEJ57219.1"/>
    <property type="molecule type" value="Genomic_DNA"/>
</dbReference>
<dbReference type="Proteomes" id="UP000503640">
    <property type="component" value="Unassembled WGS sequence"/>
</dbReference>
<evidence type="ECO:0000313" key="2">
    <source>
        <dbReference type="EMBL" id="GEJ57219.1"/>
    </source>
</evidence>
<dbReference type="RefSeq" id="WP_176064693.1">
    <property type="nucleotide sequence ID" value="NZ_BJTG01000004.1"/>
</dbReference>
<dbReference type="AlphaFoldDB" id="A0A7I9VM67"/>
<evidence type="ECO:0000259" key="1">
    <source>
        <dbReference type="Pfam" id="PF01206"/>
    </source>
</evidence>
<accession>A0A7I9VM67</accession>
<dbReference type="InterPro" id="IPR036868">
    <property type="entry name" value="TusA-like_sf"/>
</dbReference>